<gene>
    <name evidence="14" type="ORF">RI845_14955</name>
</gene>
<dbReference type="InterPro" id="IPR033886">
    <property type="entry name" value="DHOD_1A"/>
</dbReference>
<sequence length="316" mass="34346">MTKLPLNKPNLSTKIADVNFDSYILNASGPRCTTETELHNLGQSDSAAIMTKSCTLVAREGNPEPRYKALPQGSIQSMGLPNLGYKAYLEILPRLTQYNKPIIASISGLSINDNVEMVRAFQQSAADLLEVNFSCPNVPGKPQLGYDFEQTDKALAAITKLGDKPLGIKLPAYFDFNHFETVANILKKYPVKFISSINSIGNTLVIDPETQSPVIKPKAGFGGLCGSYIKPIGLANVNAFRELLPKEISIFGVGGVYTGTDAFEYLLAGADAVQVATCYQEQDVNCFTRIKNELAQLLASKNYQNIDAAKGQLQLL</sequence>
<dbReference type="EC" id="1.3.98.1" evidence="7"/>
<comment type="subcellular location">
    <subcellularLocation>
        <location evidence="3">Cytoplasm</location>
    </subcellularLocation>
</comment>
<evidence type="ECO:0000313" key="15">
    <source>
        <dbReference type="Proteomes" id="UP001248581"/>
    </source>
</evidence>
<evidence type="ECO:0000256" key="6">
    <source>
        <dbReference type="ARBA" id="ARBA00011738"/>
    </source>
</evidence>
<dbReference type="InterPro" id="IPR023359">
    <property type="entry name" value="Dihydro_DH_chainA_dom2"/>
</dbReference>
<keyword evidence="15" id="KW-1185">Reference proteome</keyword>
<evidence type="ECO:0000256" key="8">
    <source>
        <dbReference type="ARBA" id="ARBA00022490"/>
    </source>
</evidence>
<dbReference type="RefSeq" id="WP_348386973.1">
    <property type="nucleotide sequence ID" value="NZ_CP134146.1"/>
</dbReference>
<evidence type="ECO:0000256" key="1">
    <source>
        <dbReference type="ARBA" id="ARBA00001694"/>
    </source>
</evidence>
<dbReference type="NCBIfam" id="NF002702">
    <property type="entry name" value="PRK02506.1"/>
    <property type="match status" value="1"/>
</dbReference>
<keyword evidence="11" id="KW-0665">Pyrimidine biosynthesis</keyword>
<evidence type="ECO:0000313" key="14">
    <source>
        <dbReference type="EMBL" id="WNC67814.1"/>
    </source>
</evidence>
<organism evidence="14 15">
    <name type="scientific">Thalassotalea nanhaiensis</name>
    <dbReference type="NCBI Taxonomy" id="3065648"/>
    <lineage>
        <taxon>Bacteria</taxon>
        <taxon>Pseudomonadati</taxon>
        <taxon>Pseudomonadota</taxon>
        <taxon>Gammaproteobacteria</taxon>
        <taxon>Alteromonadales</taxon>
        <taxon>Colwelliaceae</taxon>
        <taxon>Thalassotalea</taxon>
    </lineage>
</organism>
<protein>
    <recommendedName>
        <fullName evidence="7">dihydroorotate oxidase (fumarate)</fullName>
        <ecNumber evidence="7">1.3.98.1</ecNumber>
    </recommendedName>
</protein>
<evidence type="ECO:0000256" key="5">
    <source>
        <dbReference type="ARBA" id="ARBA00008008"/>
    </source>
</evidence>
<comment type="pathway">
    <text evidence="4">Pyrimidine metabolism; UMP biosynthesis via de novo pathway.</text>
</comment>
<dbReference type="PANTHER" id="PTHR48109">
    <property type="entry name" value="DIHYDROOROTATE DEHYDROGENASE (QUINONE), MITOCHONDRIAL-RELATED"/>
    <property type="match status" value="1"/>
</dbReference>
<name>A0ABY9TGA8_9GAMM</name>
<dbReference type="Pfam" id="PF01180">
    <property type="entry name" value="DHO_dh"/>
    <property type="match status" value="1"/>
</dbReference>
<dbReference type="InterPro" id="IPR012135">
    <property type="entry name" value="Dihydroorotate_DH_1_2"/>
</dbReference>
<comment type="subunit">
    <text evidence="6">Homodimer.</text>
</comment>
<dbReference type="PIRSF" id="PIRSF000164">
    <property type="entry name" value="DHO_oxidase"/>
    <property type="match status" value="1"/>
</dbReference>
<evidence type="ECO:0000256" key="7">
    <source>
        <dbReference type="ARBA" id="ARBA00011911"/>
    </source>
</evidence>
<evidence type="ECO:0000256" key="3">
    <source>
        <dbReference type="ARBA" id="ARBA00004496"/>
    </source>
</evidence>
<evidence type="ECO:0000256" key="4">
    <source>
        <dbReference type="ARBA" id="ARBA00004725"/>
    </source>
</evidence>
<keyword evidence="10" id="KW-0288">FMN</keyword>
<dbReference type="SUPFAM" id="SSF51395">
    <property type="entry name" value="FMN-linked oxidoreductases"/>
    <property type="match status" value="1"/>
</dbReference>
<keyword evidence="9" id="KW-0285">Flavoprotein</keyword>
<dbReference type="InterPro" id="IPR050074">
    <property type="entry name" value="DHO_dehydrogenase"/>
</dbReference>
<comment type="cofactor">
    <cofactor evidence="2">
        <name>FMN</name>
        <dbReference type="ChEBI" id="CHEBI:58210"/>
    </cofactor>
</comment>
<comment type="catalytic activity">
    <reaction evidence="1">
        <text>(S)-dihydroorotate + fumarate = orotate + succinate</text>
        <dbReference type="Rhea" id="RHEA:30059"/>
        <dbReference type="ChEBI" id="CHEBI:29806"/>
        <dbReference type="ChEBI" id="CHEBI:30031"/>
        <dbReference type="ChEBI" id="CHEBI:30839"/>
        <dbReference type="ChEBI" id="CHEBI:30864"/>
        <dbReference type="EC" id="1.3.98.1"/>
    </reaction>
</comment>
<feature type="domain" description="Dihydroorotate dehydrogenase catalytic" evidence="13">
    <location>
        <begin position="11"/>
        <end position="298"/>
    </location>
</feature>
<keyword evidence="12 14" id="KW-0560">Oxidoreductase</keyword>
<accession>A0ABY9TGA8</accession>
<dbReference type="InterPro" id="IPR013785">
    <property type="entry name" value="Aldolase_TIM"/>
</dbReference>
<evidence type="ECO:0000256" key="12">
    <source>
        <dbReference type="ARBA" id="ARBA00023002"/>
    </source>
</evidence>
<dbReference type="InterPro" id="IPR005720">
    <property type="entry name" value="Dihydroorotate_DH_cat"/>
</dbReference>
<reference evidence="15" key="1">
    <citation type="submission" date="2023-09" db="EMBL/GenBank/DDBJ databases">
        <authorList>
            <person name="Li S."/>
            <person name="Li X."/>
            <person name="Zhang C."/>
            <person name="Zhao Z."/>
        </authorList>
    </citation>
    <scope>NUCLEOTIDE SEQUENCE [LARGE SCALE GENOMIC DNA]</scope>
    <source>
        <strain evidence="15">SQ345</strain>
    </source>
</reference>
<evidence type="ECO:0000256" key="2">
    <source>
        <dbReference type="ARBA" id="ARBA00001917"/>
    </source>
</evidence>
<dbReference type="CDD" id="cd04741">
    <property type="entry name" value="DHOD_1A_like"/>
    <property type="match status" value="1"/>
</dbReference>
<dbReference type="PANTHER" id="PTHR48109:SF1">
    <property type="entry name" value="DIHYDROOROTATE DEHYDROGENASE (FUMARATE)"/>
    <property type="match status" value="1"/>
</dbReference>
<dbReference type="Gene3D" id="2.30.26.10">
    <property type="entry name" value="Dihydroorotate Dehydrogenase A, chain A, domain 2"/>
    <property type="match status" value="1"/>
</dbReference>
<keyword evidence="8" id="KW-0963">Cytoplasm</keyword>
<dbReference type="GO" id="GO:1990663">
    <property type="term" value="F:dihydroorotate dehydrogenase (fumarate) activity"/>
    <property type="evidence" value="ECO:0007669"/>
    <property type="project" value="UniProtKB-EC"/>
</dbReference>
<comment type="similarity">
    <text evidence="5">Belongs to the dihydroorotate dehydrogenase family. Type 1 subfamily.</text>
</comment>
<proteinExistence type="inferred from homology"/>
<dbReference type="Gene3D" id="3.20.20.70">
    <property type="entry name" value="Aldolase class I"/>
    <property type="match status" value="1"/>
</dbReference>
<dbReference type="Proteomes" id="UP001248581">
    <property type="component" value="Chromosome"/>
</dbReference>
<evidence type="ECO:0000256" key="9">
    <source>
        <dbReference type="ARBA" id="ARBA00022630"/>
    </source>
</evidence>
<evidence type="ECO:0000256" key="11">
    <source>
        <dbReference type="ARBA" id="ARBA00022975"/>
    </source>
</evidence>
<dbReference type="EMBL" id="CP134146">
    <property type="protein sequence ID" value="WNC67814.1"/>
    <property type="molecule type" value="Genomic_DNA"/>
</dbReference>
<evidence type="ECO:0000256" key="10">
    <source>
        <dbReference type="ARBA" id="ARBA00022643"/>
    </source>
</evidence>
<evidence type="ECO:0000259" key="13">
    <source>
        <dbReference type="Pfam" id="PF01180"/>
    </source>
</evidence>